<sequence length="304" mass="35378">MDKCEYEHEDSIFYNEKYSGDESYLDDLQQEEKFGDELDDKEIFEELTDYDYDDVYGLDSIEDLLKLDFLSIGEVEVDKFHFGTLPIAFEFYNKFTKSQDFSARKDKNWKNSNDETYIHICYCQVTGSISKAEIALMNNMRKSKISTSQVYALLASQNGGFDKLNYGPRDMYNQIAKMRCEIAENVGRALNYLEEMAVKDKSLYYEKLRATDGRLLNLFWCDGLCREDYELFENVAFDATYNKNKYKCHFVVFTCVNHHNQTVVFAACIVTDETDETYIWVLQQFLEAMNGKAPSSVITDGQGQ</sequence>
<evidence type="ECO:0000259" key="1">
    <source>
        <dbReference type="Pfam" id="PF10551"/>
    </source>
</evidence>
<dbReference type="KEGG" id="adu:107480561"/>
<gene>
    <name evidence="3" type="primary">LOC107480561</name>
</gene>
<dbReference type="AlphaFoldDB" id="A0A6P4CS80"/>
<dbReference type="PANTHER" id="PTHR47718">
    <property type="entry name" value="OS01G0519700 PROTEIN"/>
    <property type="match status" value="1"/>
</dbReference>
<reference evidence="2" key="1">
    <citation type="journal article" date="2016" name="Nat. Genet.">
        <title>The genome sequences of Arachis duranensis and Arachis ipaensis, the diploid ancestors of cultivated peanut.</title>
        <authorList>
            <person name="Bertioli D.J."/>
            <person name="Cannon S.B."/>
            <person name="Froenicke L."/>
            <person name="Huang G."/>
            <person name="Farmer A.D."/>
            <person name="Cannon E.K."/>
            <person name="Liu X."/>
            <person name="Gao D."/>
            <person name="Clevenger J."/>
            <person name="Dash S."/>
            <person name="Ren L."/>
            <person name="Moretzsohn M.C."/>
            <person name="Shirasawa K."/>
            <person name="Huang W."/>
            <person name="Vidigal B."/>
            <person name="Abernathy B."/>
            <person name="Chu Y."/>
            <person name="Niederhuth C.E."/>
            <person name="Umale P."/>
            <person name="Araujo A.C."/>
            <person name="Kozik A."/>
            <person name="Kim K.D."/>
            <person name="Burow M.D."/>
            <person name="Varshney R.K."/>
            <person name="Wang X."/>
            <person name="Zhang X."/>
            <person name="Barkley N."/>
            <person name="Guimaraes P.M."/>
            <person name="Isobe S."/>
            <person name="Guo B."/>
            <person name="Liao B."/>
            <person name="Stalker H.T."/>
            <person name="Schmitz R.J."/>
            <person name="Scheffler B.E."/>
            <person name="Leal-Bertioli S.C."/>
            <person name="Xun X."/>
            <person name="Jackson S.A."/>
            <person name="Michelmore R."/>
            <person name="Ozias-Akins P."/>
        </authorList>
    </citation>
    <scope>NUCLEOTIDE SEQUENCE [LARGE SCALE GENOMIC DNA]</scope>
    <source>
        <strain evidence="2">cv. V14167</strain>
    </source>
</reference>
<dbReference type="GeneID" id="107480561"/>
<protein>
    <submittedName>
        <fullName evidence="3">Protein FAR1-RELATED SEQUENCE 5-like</fullName>
    </submittedName>
</protein>
<reference evidence="3" key="2">
    <citation type="submission" date="2025-08" db="UniProtKB">
        <authorList>
            <consortium name="RefSeq"/>
        </authorList>
    </citation>
    <scope>IDENTIFICATION</scope>
    <source>
        <tissue evidence="3">Whole plant</tissue>
    </source>
</reference>
<evidence type="ECO:0000313" key="3">
    <source>
        <dbReference type="RefSeq" id="XP_015956202.1"/>
    </source>
</evidence>
<organism evidence="2 3">
    <name type="scientific">Arachis duranensis</name>
    <name type="common">Wild peanut</name>
    <dbReference type="NCBI Taxonomy" id="130453"/>
    <lineage>
        <taxon>Eukaryota</taxon>
        <taxon>Viridiplantae</taxon>
        <taxon>Streptophyta</taxon>
        <taxon>Embryophyta</taxon>
        <taxon>Tracheophyta</taxon>
        <taxon>Spermatophyta</taxon>
        <taxon>Magnoliopsida</taxon>
        <taxon>eudicotyledons</taxon>
        <taxon>Gunneridae</taxon>
        <taxon>Pentapetalae</taxon>
        <taxon>rosids</taxon>
        <taxon>fabids</taxon>
        <taxon>Fabales</taxon>
        <taxon>Fabaceae</taxon>
        <taxon>Papilionoideae</taxon>
        <taxon>50 kb inversion clade</taxon>
        <taxon>dalbergioids sensu lato</taxon>
        <taxon>Dalbergieae</taxon>
        <taxon>Pterocarpus clade</taxon>
        <taxon>Arachis</taxon>
    </lineage>
</organism>
<proteinExistence type="predicted"/>
<dbReference type="InterPro" id="IPR018289">
    <property type="entry name" value="MULE_transposase_dom"/>
</dbReference>
<dbReference type="Pfam" id="PF10551">
    <property type="entry name" value="MULE"/>
    <property type="match status" value="1"/>
</dbReference>
<accession>A0A6P4CS80</accession>
<feature type="domain" description="MULE transposase" evidence="1">
    <location>
        <begin position="235"/>
        <end position="301"/>
    </location>
</feature>
<dbReference type="Proteomes" id="UP000515211">
    <property type="component" value="Chromosome 3"/>
</dbReference>
<dbReference type="RefSeq" id="XP_015956202.1">
    <property type="nucleotide sequence ID" value="XM_016100716.1"/>
</dbReference>
<keyword evidence="2" id="KW-1185">Reference proteome</keyword>
<evidence type="ECO:0000313" key="2">
    <source>
        <dbReference type="Proteomes" id="UP000515211"/>
    </source>
</evidence>
<name>A0A6P4CS80_ARADU</name>
<dbReference type="PANTHER" id="PTHR47718:SF15">
    <property type="entry name" value="PROTEIN FAR1-RELATED SEQUENCE 5-LIKE"/>
    <property type="match status" value="1"/>
</dbReference>